<dbReference type="KEGG" id="dfc:DFI_08840"/>
<name>A0A221SWR3_9DEIO</name>
<keyword evidence="3" id="KW-1185">Reference proteome</keyword>
<reference evidence="2 3" key="1">
    <citation type="submission" date="2017-05" db="EMBL/GenBank/DDBJ databases">
        <title>The complete genome sequence of Deinococcus ficus isolated from the rhizosphere of the Ficus religiosa L. in Taiwan.</title>
        <authorList>
            <person name="Wu K.-M."/>
            <person name="Liao T.-L."/>
            <person name="Liu Y.-M."/>
            <person name="Young C.-C."/>
            <person name="Tsai S.-F."/>
        </authorList>
    </citation>
    <scope>NUCLEOTIDE SEQUENCE [LARGE SCALE GENOMIC DNA]</scope>
    <source>
        <strain evidence="2 3">CC-FR2-10</strain>
    </source>
</reference>
<dbReference type="RefSeq" id="WP_051307416.1">
    <property type="nucleotide sequence ID" value="NZ_CP021081.1"/>
</dbReference>
<keyword evidence="1" id="KW-0732">Signal</keyword>
<dbReference type="Gene3D" id="3.40.390.10">
    <property type="entry name" value="Collagenase (Catalytic Domain)"/>
    <property type="match status" value="1"/>
</dbReference>
<gene>
    <name evidence="2" type="ORF">DFI_08840</name>
</gene>
<dbReference type="EMBL" id="CP021081">
    <property type="protein sequence ID" value="ASN81095.1"/>
    <property type="molecule type" value="Genomic_DNA"/>
</dbReference>
<dbReference type="STRING" id="317577.GCA_000419625_02146"/>
<feature type="chain" id="PRO_5011257476" description="Peptidase M43 pregnancy-associated plasma-A domain-containing protein" evidence="1">
    <location>
        <begin position="26"/>
        <end position="656"/>
    </location>
</feature>
<evidence type="ECO:0008006" key="4">
    <source>
        <dbReference type="Google" id="ProtNLM"/>
    </source>
</evidence>
<dbReference type="GO" id="GO:0008237">
    <property type="term" value="F:metallopeptidase activity"/>
    <property type="evidence" value="ECO:0007669"/>
    <property type="project" value="InterPro"/>
</dbReference>
<evidence type="ECO:0000256" key="1">
    <source>
        <dbReference type="SAM" id="SignalP"/>
    </source>
</evidence>
<dbReference type="SUPFAM" id="SSF55486">
    <property type="entry name" value="Metalloproteases ('zincins'), catalytic domain"/>
    <property type="match status" value="1"/>
</dbReference>
<feature type="signal peptide" evidence="1">
    <location>
        <begin position="1"/>
        <end position="25"/>
    </location>
</feature>
<proteinExistence type="predicted"/>
<protein>
    <recommendedName>
        <fullName evidence="4">Peptidase M43 pregnancy-associated plasma-A domain-containing protein</fullName>
    </recommendedName>
</protein>
<dbReference type="AlphaFoldDB" id="A0A221SWR3"/>
<dbReference type="InterPro" id="IPR024079">
    <property type="entry name" value="MetalloPept_cat_dom_sf"/>
</dbReference>
<dbReference type="Proteomes" id="UP000259030">
    <property type="component" value="Chromosome"/>
</dbReference>
<evidence type="ECO:0000313" key="2">
    <source>
        <dbReference type="EMBL" id="ASN81095.1"/>
    </source>
</evidence>
<accession>A0A221SWR3</accession>
<organism evidence="2 3">
    <name type="scientific">Deinococcus ficus</name>
    <dbReference type="NCBI Taxonomy" id="317577"/>
    <lineage>
        <taxon>Bacteria</taxon>
        <taxon>Thermotogati</taxon>
        <taxon>Deinococcota</taxon>
        <taxon>Deinococci</taxon>
        <taxon>Deinococcales</taxon>
        <taxon>Deinococcaceae</taxon>
        <taxon>Deinococcus</taxon>
    </lineage>
</organism>
<sequence length="656" mass="72349">MKQHHARFTLLIGLGLTLAACGQPAAPTETMTAQARGSTLPTLGTLAPGKRQELNQNLRVNVVFVGYEQGSGPQQINTDTFKTQLPQSYRTVRRYPAFYGLPADMGINFTYDYNVVYADQTYEDRFFDFLKTSATPAPLTLFQEAYNKQVYPPEATDPDATNIARTITDTVAIDAPSTEKWLANNAPAGVDTTQYTVYFINWYGRSDYQDHVYTKTGEPDPDTGFDFGLLNSRKLIAWGGTPSDDEETGAGQKANARVWFHDLSAGPESWTSNWDITNTDVDVNDVADYRLPPVWEYGSTKATYRPFTDLSGDLGKVTRYAAINLLFTASPLYSPAISPPALPRHIDLDVTIFQGEAGFDATTLLKPDLFRAELQDLQPNTQFSVDVDSAPFDGRLLEVYKCYLEGSSCYGNAISKAGYGDLFKYHNSRITQYLEGDGDYELPIFAYHAGELDIPFLGIADDNYADGTQSYVWGADNAATRQRYGLTTTLIHEVGHHLGMSHPHDGYDSETGLDYGGYDEFTYANVADESNSMMSYIDLNWDFSQFDRDNMNRYLTSVYLNQANNLLAKLASSSKAGSLTAALTTADTAAASALSAYAGMNYAGAVKQAHTAYFTVLDAMTAAGIKVEPQAWPADYKAKSGNPRFVDTVNYLRNLP</sequence>
<evidence type="ECO:0000313" key="3">
    <source>
        <dbReference type="Proteomes" id="UP000259030"/>
    </source>
</evidence>
<dbReference type="PROSITE" id="PS51257">
    <property type="entry name" value="PROKAR_LIPOPROTEIN"/>
    <property type="match status" value="1"/>
</dbReference>